<dbReference type="GO" id="GO:0016798">
    <property type="term" value="F:hydrolase activity, acting on glycosyl bonds"/>
    <property type="evidence" value="ECO:0007669"/>
    <property type="project" value="UniProtKB-KW"/>
</dbReference>
<dbReference type="PANTHER" id="PTHR44103:SF1">
    <property type="entry name" value="PROPROTEIN CONVERTASE P"/>
    <property type="match status" value="1"/>
</dbReference>
<gene>
    <name evidence="6" type="ORF">N802_10725</name>
</gene>
<keyword evidence="1 4" id="KW-0732">Signal</keyword>
<dbReference type="eggNOG" id="COG5640">
    <property type="taxonomic scope" value="Bacteria"/>
</dbReference>
<comment type="caution">
    <text evidence="6">The sequence shown here is derived from an EMBL/GenBank/DDBJ whole genome shotgun (WGS) entry which is preliminary data.</text>
</comment>
<keyword evidence="7" id="KW-1185">Reference proteome</keyword>
<dbReference type="EMBL" id="AVPJ01000008">
    <property type="protein sequence ID" value="KGN32172.1"/>
    <property type="molecule type" value="Genomic_DNA"/>
</dbReference>
<keyword evidence="3" id="KW-0119">Carbohydrate metabolism</keyword>
<dbReference type="AlphaFoldDB" id="A0A0A0J7Z4"/>
<dbReference type="PROSITE" id="PS50853">
    <property type="entry name" value="FN3"/>
    <property type="match status" value="1"/>
</dbReference>
<dbReference type="Gene3D" id="2.130.10.130">
    <property type="entry name" value="Integrin alpha, N-terminal"/>
    <property type="match status" value="1"/>
</dbReference>
<dbReference type="OrthoDB" id="4871379at2"/>
<dbReference type="PANTHER" id="PTHR44103">
    <property type="entry name" value="PROPROTEIN CONVERTASE P"/>
    <property type="match status" value="1"/>
</dbReference>
<keyword evidence="3" id="KW-0624">Polysaccharide degradation</keyword>
<feature type="domain" description="Fibronectin type-III" evidence="5">
    <location>
        <begin position="278"/>
        <end position="369"/>
    </location>
</feature>
<evidence type="ECO:0000256" key="1">
    <source>
        <dbReference type="ARBA" id="ARBA00022729"/>
    </source>
</evidence>
<accession>A0A0A0J7Z4</accession>
<evidence type="ECO:0000256" key="3">
    <source>
        <dbReference type="ARBA" id="ARBA00023326"/>
    </source>
</evidence>
<evidence type="ECO:0000313" key="6">
    <source>
        <dbReference type="EMBL" id="KGN32172.1"/>
    </source>
</evidence>
<sequence length="618" mass="64599">MRASLRRLLSILGTAALVPMLLAAAPASAVVSDTAYPTLRGVTMSATTVAAGSSIVAVLDASDDVAIASAKLRFVSSESSHRIETTRPWRDDGRVGLAVPESSTTGAYTLDLVTLTDSSGNSATYQVLGRNLTLQPPVSTGPFTHGLDLSATTFTVTGGVDRTAPRVTSLSMPVRPTYAEAPGVLEVAVDDLGPVEVTAVWRQPYGIWGTPYGKVTARGGTGRVPFRLPIAGTHTLDGLVVIDAEGNGRQYDRDGRESSMNGQARHTLDFSPFDVTLRPSPPSARLIARPGSARVVLHATEDVAKSIDGWRISVYPGSTVRHVPAKAGLTQVDIGGLSNGQSYSVFVTAQSKTGASRRSGGVVRPMLSTNVFAVADATGDRRVDLIARQPFSAAGEGDSYVYPTNGTAGVGRRFAAFRAGDNSCERIAPFDHYILGDGEVLCYGPDLLALNKDGSGSILATGGWSAMRFVDGGSDLTGDGWPDIIGVGTDGALRVYQTRDESRIVSTTKVGGGWGAFTALMQVGDFNGDRKSDLVAVDTAGRVWLYPGNGRAGFGARTQIASGWGGFGAVLPLRDFNGDGKVDIGTITMDGILYMYPGNGRGGFLPRVAIGGGWGVYL</sequence>
<feature type="signal peptide" evidence="4">
    <location>
        <begin position="1"/>
        <end position="29"/>
    </location>
</feature>
<protein>
    <recommendedName>
        <fullName evidence="5">Fibronectin type-III domain-containing protein</fullName>
    </recommendedName>
</protein>
<dbReference type="InterPro" id="IPR036116">
    <property type="entry name" value="FN3_sf"/>
</dbReference>
<dbReference type="SUPFAM" id="SSF49265">
    <property type="entry name" value="Fibronectin type III"/>
    <property type="match status" value="1"/>
</dbReference>
<dbReference type="RefSeq" id="WP_052109854.1">
    <property type="nucleotide sequence ID" value="NZ_AVPJ01000008.1"/>
</dbReference>
<keyword evidence="2" id="KW-0378">Hydrolase</keyword>
<dbReference type="Proteomes" id="UP000030002">
    <property type="component" value="Unassembled WGS sequence"/>
</dbReference>
<keyword evidence="2" id="KW-0326">Glycosidase</keyword>
<evidence type="ECO:0000256" key="4">
    <source>
        <dbReference type="SAM" id="SignalP"/>
    </source>
</evidence>
<evidence type="ECO:0000313" key="7">
    <source>
        <dbReference type="Proteomes" id="UP000030002"/>
    </source>
</evidence>
<proteinExistence type="predicted"/>
<dbReference type="InterPro" id="IPR028994">
    <property type="entry name" value="Integrin_alpha_N"/>
</dbReference>
<dbReference type="SUPFAM" id="SSF69318">
    <property type="entry name" value="Integrin alpha N-terminal domain"/>
    <property type="match status" value="1"/>
</dbReference>
<name>A0A0A0J7Z4_9MICO</name>
<organism evidence="6 7">
    <name type="scientific">Knoellia sinensis KCTC 19936</name>
    <dbReference type="NCBI Taxonomy" id="1385520"/>
    <lineage>
        <taxon>Bacteria</taxon>
        <taxon>Bacillati</taxon>
        <taxon>Actinomycetota</taxon>
        <taxon>Actinomycetes</taxon>
        <taxon>Micrococcales</taxon>
        <taxon>Intrasporangiaceae</taxon>
        <taxon>Knoellia</taxon>
    </lineage>
</organism>
<evidence type="ECO:0000259" key="5">
    <source>
        <dbReference type="PROSITE" id="PS50853"/>
    </source>
</evidence>
<reference evidence="6 7" key="1">
    <citation type="submission" date="2013-08" db="EMBL/GenBank/DDBJ databases">
        <title>The genome sequence of Knoellia sinensis.</title>
        <authorList>
            <person name="Zhu W."/>
            <person name="Wang G."/>
        </authorList>
    </citation>
    <scope>NUCLEOTIDE SEQUENCE [LARGE SCALE GENOMIC DNA]</scope>
    <source>
        <strain evidence="6 7">KCTC 19936</strain>
    </source>
</reference>
<dbReference type="InterPro" id="IPR003961">
    <property type="entry name" value="FN3_dom"/>
</dbReference>
<evidence type="ECO:0000256" key="2">
    <source>
        <dbReference type="ARBA" id="ARBA00023295"/>
    </source>
</evidence>
<dbReference type="GO" id="GO:0000272">
    <property type="term" value="P:polysaccharide catabolic process"/>
    <property type="evidence" value="ECO:0007669"/>
    <property type="project" value="UniProtKB-KW"/>
</dbReference>
<feature type="chain" id="PRO_5039112643" description="Fibronectin type-III domain-containing protein" evidence="4">
    <location>
        <begin position="30"/>
        <end position="618"/>
    </location>
</feature>
<dbReference type="Pfam" id="PF13517">
    <property type="entry name" value="FG-GAP_3"/>
    <property type="match status" value="1"/>
</dbReference>
<dbReference type="STRING" id="1385520.N802_10725"/>
<dbReference type="InterPro" id="IPR013517">
    <property type="entry name" value="FG-GAP"/>
</dbReference>